<dbReference type="Proteomes" id="UP000233398">
    <property type="component" value="Unassembled WGS sequence"/>
</dbReference>
<name>A0A2N0VEC1_9BACT</name>
<keyword evidence="3" id="KW-1185">Reference proteome</keyword>
<evidence type="ECO:0000256" key="1">
    <source>
        <dbReference type="SAM" id="Phobius"/>
    </source>
</evidence>
<keyword evidence="1" id="KW-0812">Transmembrane</keyword>
<dbReference type="EMBL" id="PISP01000006">
    <property type="protein sequence ID" value="PKD42533.1"/>
    <property type="molecule type" value="Genomic_DNA"/>
</dbReference>
<sequence>MNSLRFTGDDKYAKIYYLIMILLGLFVLSEVVYNYQGLGLDIELFAAIFLGVYAVVAGSSVIFGNKKPLSAIIIDDEKISSENPLESSFTWAYLEKVELEKKKINLQYAKTGITGSMKIPFTLRFKNLDRLSTTLSETCNRKEIEFVNKLDKNN</sequence>
<evidence type="ECO:0000313" key="2">
    <source>
        <dbReference type="EMBL" id="PKD42533.1"/>
    </source>
</evidence>
<feature type="transmembrane region" description="Helical" evidence="1">
    <location>
        <begin position="12"/>
        <end position="32"/>
    </location>
</feature>
<evidence type="ECO:0000313" key="3">
    <source>
        <dbReference type="Proteomes" id="UP000233398"/>
    </source>
</evidence>
<organism evidence="2 3">
    <name type="scientific">Rhodohalobacter barkolensis</name>
    <dbReference type="NCBI Taxonomy" id="2053187"/>
    <lineage>
        <taxon>Bacteria</taxon>
        <taxon>Pseudomonadati</taxon>
        <taxon>Balneolota</taxon>
        <taxon>Balneolia</taxon>
        <taxon>Balneolales</taxon>
        <taxon>Balneolaceae</taxon>
        <taxon>Rhodohalobacter</taxon>
    </lineage>
</organism>
<dbReference type="RefSeq" id="WP_101074218.1">
    <property type="nucleotide sequence ID" value="NZ_PISP01000006.1"/>
</dbReference>
<accession>A0A2N0VEC1</accession>
<gene>
    <name evidence="2" type="ORF">CWD77_14060</name>
</gene>
<keyword evidence="1" id="KW-1133">Transmembrane helix</keyword>
<comment type="caution">
    <text evidence="2">The sequence shown here is derived from an EMBL/GenBank/DDBJ whole genome shotgun (WGS) entry which is preliminary data.</text>
</comment>
<dbReference type="AlphaFoldDB" id="A0A2N0VEC1"/>
<dbReference type="OrthoDB" id="1544710at2"/>
<keyword evidence="1" id="KW-0472">Membrane</keyword>
<proteinExistence type="predicted"/>
<feature type="transmembrane region" description="Helical" evidence="1">
    <location>
        <begin position="44"/>
        <end position="63"/>
    </location>
</feature>
<protein>
    <submittedName>
        <fullName evidence="2">Uncharacterized protein</fullName>
    </submittedName>
</protein>
<reference evidence="2 3" key="1">
    <citation type="submission" date="2017-11" db="EMBL/GenBank/DDBJ databases">
        <title>Rhodohalobacter 15182 sp. nov., isolated from a salt lake.</title>
        <authorList>
            <person name="Han S."/>
        </authorList>
    </citation>
    <scope>NUCLEOTIDE SEQUENCE [LARGE SCALE GENOMIC DNA]</scope>
    <source>
        <strain evidence="2 3">15182</strain>
    </source>
</reference>